<dbReference type="InterPro" id="IPR032880">
    <property type="entry name" value="CSC1/OSCA1-like_N"/>
</dbReference>
<evidence type="ECO:0000256" key="2">
    <source>
        <dbReference type="ARBA" id="ARBA00007779"/>
    </source>
</evidence>
<dbReference type="Pfam" id="PF13967">
    <property type="entry name" value="RSN1_TM"/>
    <property type="match status" value="1"/>
</dbReference>
<keyword evidence="14" id="KW-1185">Reference proteome</keyword>
<dbReference type="PANTHER" id="PTHR13018">
    <property type="entry name" value="PROBABLE MEMBRANE PROTEIN DUF221-RELATED"/>
    <property type="match status" value="1"/>
</dbReference>
<evidence type="ECO:0000259" key="10">
    <source>
        <dbReference type="Pfam" id="PF12621"/>
    </source>
</evidence>
<keyword evidence="3" id="KW-0813">Transport</keyword>
<dbReference type="InterPro" id="IPR045122">
    <property type="entry name" value="Csc1-like"/>
</dbReference>
<evidence type="ECO:0000256" key="6">
    <source>
        <dbReference type="ARBA" id="ARBA00023136"/>
    </source>
</evidence>
<feature type="region of interest" description="Disordered" evidence="7">
    <location>
        <begin position="848"/>
        <end position="928"/>
    </location>
</feature>
<dbReference type="Pfam" id="PF02714">
    <property type="entry name" value="RSN1_7TM"/>
    <property type="match status" value="1"/>
</dbReference>
<evidence type="ECO:0000259" key="9">
    <source>
        <dbReference type="Pfam" id="PF02714"/>
    </source>
</evidence>
<feature type="compositionally biased region" description="Acidic residues" evidence="7">
    <location>
        <begin position="900"/>
        <end position="919"/>
    </location>
</feature>
<evidence type="ECO:0000256" key="7">
    <source>
        <dbReference type="SAM" id="MobiDB-lite"/>
    </source>
</evidence>
<dbReference type="PANTHER" id="PTHR13018:SF143">
    <property type="entry name" value="CSC1_OSCA1-LIKE 7TM REGION DOMAIN-CONTAINING PROTEIN"/>
    <property type="match status" value="1"/>
</dbReference>
<protein>
    <submittedName>
        <fullName evidence="13">Phosphate metabolism protein 7</fullName>
    </submittedName>
</protein>
<dbReference type="Pfam" id="PF14703">
    <property type="entry name" value="PHM7_cyt"/>
    <property type="match status" value="1"/>
</dbReference>
<dbReference type="Pfam" id="PF12621">
    <property type="entry name" value="PHM7_ext"/>
    <property type="match status" value="1"/>
</dbReference>
<dbReference type="GeneID" id="95983234"/>
<feature type="region of interest" description="Disordered" evidence="7">
    <location>
        <begin position="754"/>
        <end position="816"/>
    </location>
</feature>
<keyword evidence="4 8" id="KW-0812">Transmembrane</keyword>
<feature type="domain" description="CSC1/OSCA1-like cytosolic" evidence="12">
    <location>
        <begin position="185"/>
        <end position="411"/>
    </location>
</feature>
<feature type="transmembrane region" description="Helical" evidence="8">
    <location>
        <begin position="518"/>
        <end position="546"/>
    </location>
</feature>
<feature type="domain" description="CSC1/OSCA1-like 7TM region" evidence="9">
    <location>
        <begin position="422"/>
        <end position="699"/>
    </location>
</feature>
<feature type="transmembrane region" description="Helical" evidence="8">
    <location>
        <begin position="88"/>
        <end position="111"/>
    </location>
</feature>
<feature type="transmembrane region" description="Helical" evidence="8">
    <location>
        <begin position="640"/>
        <end position="660"/>
    </location>
</feature>
<evidence type="ECO:0000256" key="5">
    <source>
        <dbReference type="ARBA" id="ARBA00022989"/>
    </source>
</evidence>
<feature type="transmembrane region" description="Helical" evidence="8">
    <location>
        <begin position="680"/>
        <end position="702"/>
    </location>
</feature>
<dbReference type="InterPro" id="IPR003864">
    <property type="entry name" value="CSC1/OSCA1-like_7TM"/>
</dbReference>
<evidence type="ECO:0000256" key="8">
    <source>
        <dbReference type="SAM" id="Phobius"/>
    </source>
</evidence>
<feature type="transmembrane region" description="Helical" evidence="8">
    <location>
        <begin position="709"/>
        <end position="732"/>
    </location>
</feature>
<comment type="similarity">
    <text evidence="2">Belongs to the CSC1 (TC 1.A.17) family.</text>
</comment>
<feature type="transmembrane region" description="Helical" evidence="8">
    <location>
        <begin position="566"/>
        <end position="593"/>
    </location>
</feature>
<evidence type="ECO:0000256" key="1">
    <source>
        <dbReference type="ARBA" id="ARBA00004141"/>
    </source>
</evidence>
<evidence type="ECO:0000313" key="14">
    <source>
        <dbReference type="Proteomes" id="UP001565368"/>
    </source>
</evidence>
<evidence type="ECO:0000313" key="13">
    <source>
        <dbReference type="EMBL" id="KAL1411240.1"/>
    </source>
</evidence>
<evidence type="ECO:0000259" key="11">
    <source>
        <dbReference type="Pfam" id="PF13967"/>
    </source>
</evidence>
<keyword evidence="5 8" id="KW-1133">Transmembrane helix</keyword>
<comment type="subcellular location">
    <subcellularLocation>
        <location evidence="1">Membrane</location>
        <topology evidence="1">Multi-pass membrane protein</topology>
    </subcellularLocation>
</comment>
<feature type="domain" description="CSC1/OSCA1-like N-terminal transmembrane" evidence="11">
    <location>
        <begin position="14"/>
        <end position="160"/>
    </location>
</feature>
<evidence type="ECO:0000256" key="4">
    <source>
        <dbReference type="ARBA" id="ARBA00022692"/>
    </source>
</evidence>
<accession>A0ABR3Q936</accession>
<keyword evidence="6 8" id="KW-0472">Membrane</keyword>
<feature type="transmembrane region" description="Helical" evidence="8">
    <location>
        <begin position="12"/>
        <end position="35"/>
    </location>
</feature>
<feature type="transmembrane region" description="Helical" evidence="8">
    <location>
        <begin position="472"/>
        <end position="497"/>
    </location>
</feature>
<dbReference type="EMBL" id="JBBXJM010000002">
    <property type="protein sequence ID" value="KAL1411240.1"/>
    <property type="molecule type" value="Genomic_DNA"/>
</dbReference>
<sequence>MSDEQARSATTQTFITSLVTNMVIAGVELALFIVLRRLIRGVYEPRTYIPPRKEQSPPIGKNLLAPFWKIYKADPKDILRKNGVDPYVFVRFLWMLTRIMLPIWGISWLILFPADAAGTTNNLKGLDMFTAGNINVLDRWWAHLWLAYLFNGWIMYNIWVEMKHWLEVRQEYLVSRQHSRLAQASTVLVTGIPPEFMDEDKLEQLYSYLPGGVKRIWLNRNLKDMPSIYDRRITACKVLESAQVQLIKSAQKRHNKAQVEVAKLEKKGKPIPGKVHRAATMYADESEEGIRIGELLVPREDRPKHRVKPKWAPFGLGFLGIGEKVDAIDWARQEIVQTTQQLTYERERLAKDIDTPGNAADETYPPLSSAFIHFNQQIAAHMAQQCLAHNKPYTMNRRFIEQSPKNVIWGNMSLSDYEVNIRTLVSYGITVGLLIAYAPVSVFIGSLSNVVTLTEKFKWMAWINGEDFGKKLLQGVICGLIPPVLLAVLLMLVPIILRQLATHQGMVSKTEVELSLMTRFFVFLVINKFIILTLSSGLVASVQQIADNPASIATTLSTQLPKASTLFITILLTQFTGTMGTLLMPVSVALYYVRVILGGGTPRSVFNSRYKLPTSQWGTSFPNITVYGVIMFSYMMISPVINGFGAAFFAMGFFIYKYLFLYVEDQSTAEDTGGLFFPKAITHLFVGLYIQEICLAALMFLARTPEKKAAAIPQGAMMVVLIFITFACNYVLNVAYDPLKTSLPLSLAHESYGMSNSKDGDKQSVNSDEDEDPRLSTSKRPLNPVPAGLSSPEKSMVDYPIRPSRNGSTTTFSSGADKSDVFVDAASFNDDVKYNPYDREWEAGKQSLEVPRPAFSHNGSRAPSRASSKASLPLHTVPVPLKENGDGDVELGNLGKSKGDDDDDDDAAAEAQVDDDLEDPYFAQPGGPGVLRGLRDDGQDPAAFFHPASKDPQPIIWLPKDILGLTAVELEENHAMGIRSTSKNARMTDDAKIKVYGPQPDDQEDDKVLWDMGVAAV</sequence>
<feature type="compositionally biased region" description="Low complexity" evidence="7">
    <location>
        <begin position="860"/>
        <end position="874"/>
    </location>
</feature>
<dbReference type="InterPro" id="IPR027815">
    <property type="entry name" value="CSC1/OSCA1-like_cyt"/>
</dbReference>
<name>A0ABR3Q936_9TREE</name>
<evidence type="ECO:0000256" key="3">
    <source>
        <dbReference type="ARBA" id="ARBA00022448"/>
    </source>
</evidence>
<organism evidence="13 14">
    <name type="scientific">Vanrija albida</name>
    <dbReference type="NCBI Taxonomy" id="181172"/>
    <lineage>
        <taxon>Eukaryota</taxon>
        <taxon>Fungi</taxon>
        <taxon>Dikarya</taxon>
        <taxon>Basidiomycota</taxon>
        <taxon>Agaricomycotina</taxon>
        <taxon>Tremellomycetes</taxon>
        <taxon>Trichosporonales</taxon>
        <taxon>Trichosporonaceae</taxon>
        <taxon>Vanrija</taxon>
    </lineage>
</organism>
<feature type="transmembrane region" description="Helical" evidence="8">
    <location>
        <begin position="424"/>
        <end position="452"/>
    </location>
</feature>
<feature type="compositionally biased region" description="Polar residues" evidence="7">
    <location>
        <begin position="805"/>
        <end position="816"/>
    </location>
</feature>
<proteinExistence type="inferred from homology"/>
<feature type="domain" description="10TM putative phosphate transporter extracellular tail" evidence="10">
    <location>
        <begin position="939"/>
        <end position="1000"/>
    </location>
</feature>
<evidence type="ECO:0000259" key="12">
    <source>
        <dbReference type="Pfam" id="PF14703"/>
    </source>
</evidence>
<dbReference type="Proteomes" id="UP001565368">
    <property type="component" value="Unassembled WGS sequence"/>
</dbReference>
<gene>
    <name evidence="13" type="primary">PHM7_2</name>
    <name evidence="13" type="ORF">Q8F55_002191</name>
</gene>
<reference evidence="13 14" key="1">
    <citation type="submission" date="2023-08" db="EMBL/GenBank/DDBJ databases">
        <title>Annotated Genome Sequence of Vanrija albida AlHP1.</title>
        <authorList>
            <person name="Herzog R."/>
        </authorList>
    </citation>
    <scope>NUCLEOTIDE SEQUENCE [LARGE SCALE GENOMIC DNA]</scope>
    <source>
        <strain evidence="13 14">AlHP1</strain>
    </source>
</reference>
<dbReference type="InterPro" id="IPR022257">
    <property type="entry name" value="PHM7_ext"/>
</dbReference>
<feature type="transmembrane region" description="Helical" evidence="8">
    <location>
        <begin position="140"/>
        <end position="160"/>
    </location>
</feature>
<dbReference type="RefSeq" id="XP_069211184.1">
    <property type="nucleotide sequence ID" value="XM_069350798.1"/>
</dbReference>
<comment type="caution">
    <text evidence="13">The sequence shown here is derived from an EMBL/GenBank/DDBJ whole genome shotgun (WGS) entry which is preliminary data.</text>
</comment>